<dbReference type="InterPro" id="IPR003848">
    <property type="entry name" value="DUF218"/>
</dbReference>
<dbReference type="Proteomes" id="UP000248132">
    <property type="component" value="Unassembled WGS sequence"/>
</dbReference>
<dbReference type="Gene3D" id="3.40.50.620">
    <property type="entry name" value="HUPs"/>
    <property type="match status" value="1"/>
</dbReference>
<comment type="caution">
    <text evidence="3">The sequence shown here is derived from an EMBL/GenBank/DDBJ whole genome shotgun (WGS) entry which is preliminary data.</text>
</comment>
<name>A0A318XKJ8_9FIRM</name>
<dbReference type="PANTHER" id="PTHR30336:SF6">
    <property type="entry name" value="INTEGRAL MEMBRANE PROTEIN"/>
    <property type="match status" value="1"/>
</dbReference>
<gene>
    <name evidence="3" type="ORF">LY28_03302</name>
</gene>
<dbReference type="GO" id="GO:0005886">
    <property type="term" value="C:plasma membrane"/>
    <property type="evidence" value="ECO:0007669"/>
    <property type="project" value="TreeGrafter"/>
</dbReference>
<keyword evidence="4" id="KW-1185">Reference proteome</keyword>
<protein>
    <submittedName>
        <fullName evidence="3">Vancomycin permeability regulator SanA</fullName>
    </submittedName>
</protein>
<organism evidence="3 4">
    <name type="scientific">Ruminiclostridium sufflavum DSM 19573</name>
    <dbReference type="NCBI Taxonomy" id="1121337"/>
    <lineage>
        <taxon>Bacteria</taxon>
        <taxon>Bacillati</taxon>
        <taxon>Bacillota</taxon>
        <taxon>Clostridia</taxon>
        <taxon>Eubacteriales</taxon>
        <taxon>Oscillospiraceae</taxon>
        <taxon>Ruminiclostridium</taxon>
    </lineage>
</organism>
<evidence type="ECO:0000259" key="2">
    <source>
        <dbReference type="Pfam" id="PF02698"/>
    </source>
</evidence>
<proteinExistence type="predicted"/>
<dbReference type="AlphaFoldDB" id="A0A318XKJ8"/>
<evidence type="ECO:0000313" key="4">
    <source>
        <dbReference type="Proteomes" id="UP000248132"/>
    </source>
</evidence>
<evidence type="ECO:0000313" key="3">
    <source>
        <dbReference type="EMBL" id="PYG85614.1"/>
    </source>
</evidence>
<reference evidence="3 4" key="1">
    <citation type="submission" date="2018-06" db="EMBL/GenBank/DDBJ databases">
        <title>Genomic Encyclopedia of Type Strains, Phase I: the one thousand microbial genomes (KMG-I) project.</title>
        <authorList>
            <person name="Kyrpides N."/>
        </authorList>
    </citation>
    <scope>NUCLEOTIDE SEQUENCE [LARGE SCALE GENOMIC DNA]</scope>
    <source>
        <strain evidence="3 4">DSM 19573</strain>
    </source>
</reference>
<dbReference type="InterPro" id="IPR051599">
    <property type="entry name" value="Cell_Envelope_Assoc"/>
</dbReference>
<sequence length="255" mass="28325">MKSKRNKKQDNVIAIINKNKSNKKKTKIKAGKLTKKRLLAGLYVLFISGIFIMAAVLILNAYVKASVRDKIITGEQAASIDSDCVLILGAGVWSDGNPSAMLEDRLLEGIKLYNGGASEKLLMSGDHGRNEYDEVNVMKKFAIDRGIPSENIFMDHAGFSTYESLYRARDIFGAGKIIIVTQKYHLYRALYIADKLGIEAYGVASDPRRYAGQMRMSFREILARVKDFFNAIVQPEPTFLGDTISIRGNGDATND</sequence>
<feature type="transmembrane region" description="Helical" evidence="1">
    <location>
        <begin position="38"/>
        <end position="63"/>
    </location>
</feature>
<dbReference type="InterPro" id="IPR014729">
    <property type="entry name" value="Rossmann-like_a/b/a_fold"/>
</dbReference>
<keyword evidence="1" id="KW-1133">Transmembrane helix</keyword>
<dbReference type="CDD" id="cd06259">
    <property type="entry name" value="YdcF-like"/>
    <property type="match status" value="1"/>
</dbReference>
<evidence type="ECO:0000256" key="1">
    <source>
        <dbReference type="SAM" id="Phobius"/>
    </source>
</evidence>
<keyword evidence="1" id="KW-0812">Transmembrane</keyword>
<dbReference type="Pfam" id="PF02698">
    <property type="entry name" value="DUF218"/>
    <property type="match status" value="1"/>
</dbReference>
<dbReference type="EMBL" id="QKMR01000025">
    <property type="protein sequence ID" value="PYG85614.1"/>
    <property type="molecule type" value="Genomic_DNA"/>
</dbReference>
<accession>A0A318XKJ8</accession>
<keyword evidence="1" id="KW-0472">Membrane</keyword>
<dbReference type="PANTHER" id="PTHR30336">
    <property type="entry name" value="INNER MEMBRANE PROTEIN, PROBABLE PERMEASE"/>
    <property type="match status" value="1"/>
</dbReference>
<feature type="domain" description="DUF218" evidence="2">
    <location>
        <begin position="83"/>
        <end position="221"/>
    </location>
</feature>